<feature type="compositionally biased region" description="Basic and acidic residues" evidence="6">
    <location>
        <begin position="20"/>
        <end position="37"/>
    </location>
</feature>
<comment type="similarity">
    <text evidence="5">Belongs to the SepF family.</text>
</comment>
<proteinExistence type="inferred from homology"/>
<accession>A0ABR8QMR9</accession>
<gene>
    <name evidence="5" type="primary">sepF</name>
    <name evidence="7" type="ORF">H9655_07140</name>
</gene>
<evidence type="ECO:0000256" key="4">
    <source>
        <dbReference type="ARBA" id="ARBA00044936"/>
    </source>
</evidence>
<organism evidence="7 8">
    <name type="scientific">Cytobacillus stercorigallinarum</name>
    <dbReference type="NCBI Taxonomy" id="2762240"/>
    <lineage>
        <taxon>Bacteria</taxon>
        <taxon>Bacillati</taxon>
        <taxon>Bacillota</taxon>
        <taxon>Bacilli</taxon>
        <taxon>Bacillales</taxon>
        <taxon>Bacillaceae</taxon>
        <taxon>Cytobacillus</taxon>
    </lineage>
</organism>
<dbReference type="Gene3D" id="3.30.110.150">
    <property type="entry name" value="SepF-like protein"/>
    <property type="match status" value="1"/>
</dbReference>
<dbReference type="PANTHER" id="PTHR35798:SF1">
    <property type="entry name" value="CELL DIVISION PROTEIN SEPF"/>
    <property type="match status" value="1"/>
</dbReference>
<dbReference type="PANTHER" id="PTHR35798">
    <property type="entry name" value="CELL DIVISION PROTEIN SEPF"/>
    <property type="match status" value="1"/>
</dbReference>
<dbReference type="InterPro" id="IPR038594">
    <property type="entry name" value="SepF-like_sf"/>
</dbReference>
<evidence type="ECO:0000256" key="6">
    <source>
        <dbReference type="SAM" id="MobiDB-lite"/>
    </source>
</evidence>
<dbReference type="HAMAP" id="MF_01197">
    <property type="entry name" value="SepF"/>
    <property type="match status" value="1"/>
</dbReference>
<evidence type="ECO:0000256" key="5">
    <source>
        <dbReference type="HAMAP-Rule" id="MF_01197"/>
    </source>
</evidence>
<dbReference type="EMBL" id="JACSQT010000002">
    <property type="protein sequence ID" value="MBD7936800.1"/>
    <property type="molecule type" value="Genomic_DNA"/>
</dbReference>
<dbReference type="RefSeq" id="WP_191812365.1">
    <property type="nucleotide sequence ID" value="NZ_JACSQT010000002.1"/>
</dbReference>
<feature type="region of interest" description="Disordered" evidence="6">
    <location>
        <begin position="18"/>
        <end position="70"/>
    </location>
</feature>
<comment type="function">
    <text evidence="4 5">Cell division protein that is part of the divisome complex and is recruited early to the Z-ring. Probably stimulates Z-ring formation, perhaps through the cross-linking of FtsZ protofilaments. Its function overlaps with FtsA.</text>
</comment>
<evidence type="ECO:0000313" key="8">
    <source>
        <dbReference type="Proteomes" id="UP000657931"/>
    </source>
</evidence>
<comment type="subunit">
    <text evidence="5">Homodimer. Interacts with FtsZ.</text>
</comment>
<dbReference type="GO" id="GO:0051301">
    <property type="term" value="P:cell division"/>
    <property type="evidence" value="ECO:0007669"/>
    <property type="project" value="UniProtKB-KW"/>
</dbReference>
<keyword evidence="3 5" id="KW-0131">Cell cycle</keyword>
<comment type="caution">
    <text evidence="7">The sequence shown here is derived from an EMBL/GenBank/DDBJ whole genome shotgun (WGS) entry which is preliminary data.</text>
</comment>
<protein>
    <recommendedName>
        <fullName evidence="5">Cell division protein SepF</fullName>
    </recommendedName>
</protein>
<evidence type="ECO:0000256" key="3">
    <source>
        <dbReference type="ARBA" id="ARBA00023306"/>
    </source>
</evidence>
<evidence type="ECO:0000256" key="1">
    <source>
        <dbReference type="ARBA" id="ARBA00022618"/>
    </source>
</evidence>
<sequence>MSIKSKFKSYFFLDDEEDNYEPREDEYANSRDRKEEQETTSIRTSQRQHAATKQNVVSLQSVQGQGGQQKSSKVVLVEPRVYAEAQEIADQLKNRKAVVVNLQRIDKSQAKRIVDFLSGTVYAIGGDIQKIGMDIFLCTPENVEVSGNISQMIQEHEEENSRW</sequence>
<dbReference type="Proteomes" id="UP000657931">
    <property type="component" value="Unassembled WGS sequence"/>
</dbReference>
<keyword evidence="2 5" id="KW-0717">Septation</keyword>
<dbReference type="InterPro" id="IPR007561">
    <property type="entry name" value="Cell_div_SepF/SepF-rel"/>
</dbReference>
<reference evidence="7 8" key="1">
    <citation type="submission" date="2020-08" db="EMBL/GenBank/DDBJ databases">
        <title>A Genomic Blueprint of the Chicken Gut Microbiome.</title>
        <authorList>
            <person name="Gilroy R."/>
            <person name="Ravi A."/>
            <person name="Getino M."/>
            <person name="Pursley I."/>
            <person name="Horton D.L."/>
            <person name="Alikhan N.-F."/>
            <person name="Baker D."/>
            <person name="Gharbi K."/>
            <person name="Hall N."/>
            <person name="Watson M."/>
            <person name="Adriaenssens E.M."/>
            <person name="Foster-Nyarko E."/>
            <person name="Jarju S."/>
            <person name="Secka A."/>
            <person name="Antonio M."/>
            <person name="Oren A."/>
            <person name="Chaudhuri R."/>
            <person name="La Ragione R.M."/>
            <person name="Hildebrand F."/>
            <person name="Pallen M.J."/>
        </authorList>
    </citation>
    <scope>NUCLEOTIDE SEQUENCE [LARGE SCALE GENOMIC DNA]</scope>
    <source>
        <strain evidence="7 8">Sa5YUA1</strain>
    </source>
</reference>
<comment type="subcellular location">
    <subcellularLocation>
        <location evidence="5">Cytoplasm</location>
    </subcellularLocation>
    <text evidence="5">Localizes to the division site, in a FtsZ-dependent manner.</text>
</comment>
<feature type="compositionally biased region" description="Polar residues" evidence="6">
    <location>
        <begin position="39"/>
        <end position="55"/>
    </location>
</feature>
<evidence type="ECO:0000256" key="2">
    <source>
        <dbReference type="ARBA" id="ARBA00023210"/>
    </source>
</evidence>
<feature type="compositionally biased region" description="Low complexity" evidence="6">
    <location>
        <begin position="56"/>
        <end position="70"/>
    </location>
</feature>
<keyword evidence="8" id="KW-1185">Reference proteome</keyword>
<keyword evidence="1 5" id="KW-0132">Cell division</keyword>
<evidence type="ECO:0000313" key="7">
    <source>
        <dbReference type="EMBL" id="MBD7936800.1"/>
    </source>
</evidence>
<keyword evidence="5" id="KW-0963">Cytoplasm</keyword>
<dbReference type="InterPro" id="IPR023052">
    <property type="entry name" value="Cell_div_SepF"/>
</dbReference>
<name>A0ABR8QMR9_9BACI</name>
<dbReference type="Pfam" id="PF04472">
    <property type="entry name" value="SepF"/>
    <property type="match status" value="1"/>
</dbReference>